<evidence type="ECO:0000313" key="2">
    <source>
        <dbReference type="Proteomes" id="UP000214720"/>
    </source>
</evidence>
<dbReference type="EMBL" id="MTHB01000027">
    <property type="protein sequence ID" value="OXC80048.1"/>
    <property type="molecule type" value="Genomic_DNA"/>
</dbReference>
<protein>
    <submittedName>
        <fullName evidence="1">Uncharacterized protein</fullName>
    </submittedName>
</protein>
<comment type="caution">
    <text evidence="1">The sequence shown here is derived from an EMBL/GenBank/DDBJ whole genome shotgun (WGS) entry which is preliminary data.</text>
</comment>
<accession>A0A226XB41</accession>
<dbReference type="Gene3D" id="3.20.20.80">
    <property type="entry name" value="Glycosidases"/>
    <property type="match status" value="1"/>
</dbReference>
<sequence length="293" mass="32170">MAGRDRDEPDGMRRRLIGASLLTMLTSLTPGCALEADETTSLAQGVVWQIDEDHIDPHGNWDKLGVRDLLVQWTAVDGLSFLPGAGVPMAGRVPDWTRIADERWARNVIVGLAGRFDETTARAQVVDLVAQSVRLAAVRPPVHVAGWYFPVEIDPTWVDAAQLQPLLATLPRPLWVSVYDRANVGGRTLAKWLDTWLPKDVGVFLQDGCGVYARGPMTARKYADALSETLGKRRVRIIAEAFRPQAGGGFRAATSAELLPQLVAYKGYRVYLFDGPHYVSAELVDALLKDGSR</sequence>
<gene>
    <name evidence="1" type="ORF">BSU04_04450</name>
</gene>
<proteinExistence type="predicted"/>
<name>A0A226XB41_CABSO</name>
<reference evidence="2" key="1">
    <citation type="submission" date="2017-01" db="EMBL/GenBank/DDBJ databases">
        <title>Genome Analysis of Deinococcus marmoris KOPRI26562.</title>
        <authorList>
            <person name="Kim J.H."/>
            <person name="Oh H.-M."/>
        </authorList>
    </citation>
    <scope>NUCLEOTIDE SEQUENCE [LARGE SCALE GENOMIC DNA]</scope>
    <source>
        <strain evidence="2">PAMC 26633</strain>
    </source>
</reference>
<organism evidence="1 2">
    <name type="scientific">Caballeronia sordidicola</name>
    <name type="common">Burkholderia sordidicola</name>
    <dbReference type="NCBI Taxonomy" id="196367"/>
    <lineage>
        <taxon>Bacteria</taxon>
        <taxon>Pseudomonadati</taxon>
        <taxon>Pseudomonadota</taxon>
        <taxon>Betaproteobacteria</taxon>
        <taxon>Burkholderiales</taxon>
        <taxon>Burkholderiaceae</taxon>
        <taxon>Caballeronia</taxon>
    </lineage>
</organism>
<dbReference type="AlphaFoldDB" id="A0A226XB41"/>
<dbReference type="Proteomes" id="UP000214720">
    <property type="component" value="Unassembled WGS sequence"/>
</dbReference>
<dbReference type="RefSeq" id="WP_256982130.1">
    <property type="nucleotide sequence ID" value="NZ_MTHB01000027.1"/>
</dbReference>
<evidence type="ECO:0000313" key="1">
    <source>
        <dbReference type="EMBL" id="OXC80048.1"/>
    </source>
</evidence>